<proteinExistence type="predicted"/>
<keyword evidence="3" id="KW-1185">Reference proteome</keyword>
<evidence type="ECO:0000256" key="2">
    <source>
        <dbReference type="SAM" id="SignalP"/>
    </source>
</evidence>
<feature type="transmembrane region" description="Helical" evidence="1">
    <location>
        <begin position="103"/>
        <end position="126"/>
    </location>
</feature>
<name>A0ABM3MCC0_GALME</name>
<keyword evidence="1" id="KW-0812">Transmembrane</keyword>
<reference evidence="4" key="1">
    <citation type="submission" date="2025-08" db="UniProtKB">
        <authorList>
            <consortium name="RefSeq"/>
        </authorList>
    </citation>
    <scope>IDENTIFICATION</scope>
    <source>
        <tissue evidence="4">Whole larvae</tissue>
    </source>
</reference>
<evidence type="ECO:0000256" key="1">
    <source>
        <dbReference type="SAM" id="Phobius"/>
    </source>
</evidence>
<evidence type="ECO:0000313" key="4">
    <source>
        <dbReference type="RefSeq" id="XP_052749051.1"/>
    </source>
</evidence>
<keyword evidence="2" id="KW-0732">Signal</keyword>
<feature type="chain" id="PRO_5046141702" evidence="2">
    <location>
        <begin position="18"/>
        <end position="207"/>
    </location>
</feature>
<dbReference type="RefSeq" id="XP_052749051.1">
    <property type="nucleotide sequence ID" value="XM_052893091.1"/>
</dbReference>
<feature type="signal peptide" evidence="2">
    <location>
        <begin position="1"/>
        <end position="17"/>
    </location>
</feature>
<keyword evidence="1" id="KW-0472">Membrane</keyword>
<sequence>MYLVNLLFILMVEKVYTYKEYANNSITNVTKINSSHYYVINNNIISRDDNKSMLYCIDFTCMPRYYDISTFDYINECNRKILKKYSLIVIHDLNKGTKERTSVIIITSTCTVGVFLFSVVMLLVYWKYMCRRKKVTENHVLTYDSTPQYETITHQIRKENLKDDVSMYMSSLVHYAELNLQEQTNTVIGNIREDSPYYSEVIVKRVS</sequence>
<evidence type="ECO:0000313" key="3">
    <source>
        <dbReference type="Proteomes" id="UP001652740"/>
    </source>
</evidence>
<keyword evidence="1" id="KW-1133">Transmembrane helix</keyword>
<dbReference type="Proteomes" id="UP001652740">
    <property type="component" value="Unplaced"/>
</dbReference>
<accession>A0ABM3MCC0</accession>
<organism evidence="3 4">
    <name type="scientific">Galleria mellonella</name>
    <name type="common">Greater wax moth</name>
    <dbReference type="NCBI Taxonomy" id="7137"/>
    <lineage>
        <taxon>Eukaryota</taxon>
        <taxon>Metazoa</taxon>
        <taxon>Ecdysozoa</taxon>
        <taxon>Arthropoda</taxon>
        <taxon>Hexapoda</taxon>
        <taxon>Insecta</taxon>
        <taxon>Pterygota</taxon>
        <taxon>Neoptera</taxon>
        <taxon>Endopterygota</taxon>
        <taxon>Lepidoptera</taxon>
        <taxon>Glossata</taxon>
        <taxon>Ditrysia</taxon>
        <taxon>Pyraloidea</taxon>
        <taxon>Pyralidae</taxon>
        <taxon>Galleriinae</taxon>
        <taxon>Galleria</taxon>
    </lineage>
</organism>
<protein>
    <submittedName>
        <fullName evidence="4">Uncharacterized protein LOC116412818</fullName>
    </submittedName>
</protein>
<dbReference type="GeneID" id="116412818"/>
<gene>
    <name evidence="4" type="primary">LOC116412818</name>
</gene>